<dbReference type="STRING" id="1156394.T0Q062"/>
<dbReference type="OrthoDB" id="77197at2759"/>
<evidence type="ECO:0000313" key="7">
    <source>
        <dbReference type="EMBL" id="EQC26755.1"/>
    </source>
</evidence>
<dbReference type="PROSITE" id="PS50297">
    <property type="entry name" value="ANK_REP_REGION"/>
    <property type="match status" value="3"/>
</dbReference>
<dbReference type="GO" id="GO:0004674">
    <property type="term" value="F:protein serine/threonine kinase activity"/>
    <property type="evidence" value="ECO:0007669"/>
    <property type="project" value="UniProtKB-KW"/>
</dbReference>
<keyword evidence="8" id="KW-1185">Reference proteome</keyword>
<keyword evidence="2 5" id="KW-0547">Nucleotide-binding</keyword>
<evidence type="ECO:0000256" key="5">
    <source>
        <dbReference type="PROSITE-ProRule" id="PRU10141"/>
    </source>
</evidence>
<dbReference type="RefSeq" id="XP_008619798.1">
    <property type="nucleotide sequence ID" value="XM_008621576.1"/>
</dbReference>
<name>T0Q062_SAPDV</name>
<feature type="repeat" description="ANK" evidence="4">
    <location>
        <begin position="268"/>
        <end position="300"/>
    </location>
</feature>
<dbReference type="Pfam" id="PF12796">
    <property type="entry name" value="Ank_2"/>
    <property type="match status" value="2"/>
</dbReference>
<proteinExistence type="inferred from homology"/>
<dbReference type="Gene3D" id="1.25.40.20">
    <property type="entry name" value="Ankyrin repeat-containing domain"/>
    <property type="match status" value="4"/>
</dbReference>
<dbReference type="InterPro" id="IPR011009">
    <property type="entry name" value="Kinase-like_dom_sf"/>
</dbReference>
<dbReference type="Proteomes" id="UP000030762">
    <property type="component" value="Unassembled WGS sequence"/>
</dbReference>
<organism evidence="7 8">
    <name type="scientific">Saprolegnia diclina (strain VS20)</name>
    <dbReference type="NCBI Taxonomy" id="1156394"/>
    <lineage>
        <taxon>Eukaryota</taxon>
        <taxon>Sar</taxon>
        <taxon>Stramenopiles</taxon>
        <taxon>Oomycota</taxon>
        <taxon>Saprolegniomycetes</taxon>
        <taxon>Saprolegniales</taxon>
        <taxon>Saprolegniaceae</taxon>
        <taxon>Saprolegnia</taxon>
    </lineage>
</organism>
<sequence>MFEWLFGSADPTALLVSAARAGDTTEASALLRAGANIHGANKFGNTALHEAAYWGHVEMVALLLASGANVDCANEIGWTPLHEAGRMGHTAVAVSLLAASASMDHTDKDGWTPLHQAAWYGHAGTASVLVAQPGDVLCLCDHKGRSVLDLARLRHHTTVVDVIQRALAKELGHAIENGNAMRVRQLLTAGASTAKATEARAGTSPLVLALRHWSCLVQLLKHPNVEVDFATEGDAMTPLLHATSMGCKASVGLLLLASANVDAIDAATGRTALCLAATHGHVEIVDLLLADGANVDHKDLTGRTPLVAASEAGHLPVVRRLLAANETRCRDAALHVAIARGHRDVAAILYAPLPVRSIPEAPWIDLSSATLLGDGSYGVVYKALFQGAVVAVKIPKAHGLASFHCEVAAMTKCRSPYVLPLLAVIHPTSPTPQMVLPYMDGGSLRSLLKTSAFPISLWRVAWVIANALLDLHTMQILHRDVKSDNILLSVDGRVLLSDLGVAREVLDLSTLTNGVGTPYWIAPEVFEGGHYDAAADVYSFGVVLTELSTRKMPYWDAALKGFALIDAVRAGEVRPTLATDCADWFRDLTHRCLLHDPKLRPSASDIVALLAHHRDSSVSTRTASDAGA</sequence>
<dbReference type="InterPro" id="IPR036770">
    <property type="entry name" value="Ankyrin_rpt-contain_sf"/>
</dbReference>
<protein>
    <submittedName>
        <fullName evidence="7">Serine/threonine protein kinase</fullName>
    </submittedName>
</protein>
<comment type="similarity">
    <text evidence="1">Belongs to the protein kinase superfamily. TKL Ser/Thr protein kinase family.</text>
</comment>
<accession>T0Q062</accession>
<evidence type="ECO:0000313" key="8">
    <source>
        <dbReference type="Proteomes" id="UP000030762"/>
    </source>
</evidence>
<dbReference type="SMART" id="SM00220">
    <property type="entry name" value="S_TKc"/>
    <property type="match status" value="1"/>
</dbReference>
<dbReference type="InterPro" id="IPR000719">
    <property type="entry name" value="Prot_kinase_dom"/>
</dbReference>
<dbReference type="PROSITE" id="PS50011">
    <property type="entry name" value="PROTEIN_KINASE_DOM"/>
    <property type="match status" value="1"/>
</dbReference>
<dbReference type="InterPro" id="IPR002110">
    <property type="entry name" value="Ankyrin_rpt"/>
</dbReference>
<keyword evidence="7" id="KW-0723">Serine/threonine-protein kinase</keyword>
<feature type="binding site" evidence="5">
    <location>
        <position position="393"/>
    </location>
    <ligand>
        <name>ATP</name>
        <dbReference type="ChEBI" id="CHEBI:30616"/>
    </ligand>
</feature>
<dbReference type="Pfam" id="PF13637">
    <property type="entry name" value="Ank_4"/>
    <property type="match status" value="1"/>
</dbReference>
<evidence type="ECO:0000259" key="6">
    <source>
        <dbReference type="PROSITE" id="PS50011"/>
    </source>
</evidence>
<dbReference type="Gene3D" id="1.10.510.10">
    <property type="entry name" value="Transferase(Phosphotransferase) domain 1"/>
    <property type="match status" value="1"/>
</dbReference>
<dbReference type="AlphaFoldDB" id="T0Q062"/>
<dbReference type="PROSITE" id="PS00108">
    <property type="entry name" value="PROTEIN_KINASE_ST"/>
    <property type="match status" value="1"/>
</dbReference>
<evidence type="ECO:0000256" key="4">
    <source>
        <dbReference type="PROSITE-ProRule" id="PRU00023"/>
    </source>
</evidence>
<feature type="domain" description="Protein kinase" evidence="6">
    <location>
        <begin position="366"/>
        <end position="615"/>
    </location>
</feature>
<dbReference type="eggNOG" id="KOG0192">
    <property type="taxonomic scope" value="Eukaryota"/>
</dbReference>
<dbReference type="SMART" id="SM00248">
    <property type="entry name" value="ANK"/>
    <property type="match status" value="7"/>
</dbReference>
<keyword evidence="7" id="KW-0418">Kinase</keyword>
<dbReference type="PANTHER" id="PTHR44329:SF214">
    <property type="entry name" value="PROTEIN KINASE DOMAIN-CONTAINING PROTEIN"/>
    <property type="match status" value="1"/>
</dbReference>
<dbReference type="Pfam" id="PF00069">
    <property type="entry name" value="Pkinase"/>
    <property type="match status" value="1"/>
</dbReference>
<dbReference type="EMBL" id="JH767222">
    <property type="protein sequence ID" value="EQC26755.1"/>
    <property type="molecule type" value="Genomic_DNA"/>
</dbReference>
<keyword evidence="7" id="KW-0808">Transferase</keyword>
<dbReference type="InParanoid" id="T0Q062"/>
<dbReference type="PRINTS" id="PR01415">
    <property type="entry name" value="ANKYRIN"/>
</dbReference>
<gene>
    <name evidence="7" type="ORF">SDRG_15405</name>
</gene>
<evidence type="ECO:0000256" key="3">
    <source>
        <dbReference type="ARBA" id="ARBA00022840"/>
    </source>
</evidence>
<reference evidence="7 8" key="1">
    <citation type="submission" date="2012-04" db="EMBL/GenBank/DDBJ databases">
        <title>The Genome Sequence of Saprolegnia declina VS20.</title>
        <authorList>
            <consortium name="The Broad Institute Genome Sequencing Platform"/>
            <person name="Russ C."/>
            <person name="Nusbaum C."/>
            <person name="Tyler B."/>
            <person name="van West P."/>
            <person name="Dieguez-Uribeondo J."/>
            <person name="de Bruijn I."/>
            <person name="Tripathy S."/>
            <person name="Jiang R."/>
            <person name="Young S.K."/>
            <person name="Zeng Q."/>
            <person name="Gargeya S."/>
            <person name="Fitzgerald M."/>
            <person name="Haas B."/>
            <person name="Abouelleil A."/>
            <person name="Alvarado L."/>
            <person name="Arachchi H.M."/>
            <person name="Berlin A."/>
            <person name="Chapman S.B."/>
            <person name="Goldberg J."/>
            <person name="Griggs A."/>
            <person name="Gujja S."/>
            <person name="Hansen M."/>
            <person name="Howarth C."/>
            <person name="Imamovic A."/>
            <person name="Larimer J."/>
            <person name="McCowen C."/>
            <person name="Montmayeur A."/>
            <person name="Murphy C."/>
            <person name="Neiman D."/>
            <person name="Pearson M."/>
            <person name="Priest M."/>
            <person name="Roberts A."/>
            <person name="Saif S."/>
            <person name="Shea T."/>
            <person name="Sisk P."/>
            <person name="Sykes S."/>
            <person name="Wortman J."/>
            <person name="Nusbaum C."/>
            <person name="Birren B."/>
        </authorList>
    </citation>
    <scope>NUCLEOTIDE SEQUENCE [LARGE SCALE GENOMIC DNA]</scope>
    <source>
        <strain evidence="7 8">VS20</strain>
    </source>
</reference>
<feature type="non-terminal residue" evidence="7">
    <location>
        <position position="1"/>
    </location>
</feature>
<dbReference type="GeneID" id="19956132"/>
<dbReference type="InterPro" id="IPR008271">
    <property type="entry name" value="Ser/Thr_kinase_AS"/>
</dbReference>
<dbReference type="PROSITE" id="PS00107">
    <property type="entry name" value="PROTEIN_KINASE_ATP"/>
    <property type="match status" value="1"/>
</dbReference>
<evidence type="ECO:0000256" key="1">
    <source>
        <dbReference type="ARBA" id="ARBA00005843"/>
    </source>
</evidence>
<dbReference type="SUPFAM" id="SSF56112">
    <property type="entry name" value="Protein kinase-like (PK-like)"/>
    <property type="match status" value="1"/>
</dbReference>
<dbReference type="GO" id="GO:0005524">
    <property type="term" value="F:ATP binding"/>
    <property type="evidence" value="ECO:0007669"/>
    <property type="project" value="UniProtKB-UniRule"/>
</dbReference>
<dbReference type="PANTHER" id="PTHR44329">
    <property type="entry name" value="SERINE/THREONINE-PROTEIN KINASE TNNI3K-RELATED"/>
    <property type="match status" value="1"/>
</dbReference>
<dbReference type="VEuPathDB" id="FungiDB:SDRG_15405"/>
<keyword evidence="3 5" id="KW-0067">ATP-binding</keyword>
<dbReference type="PROSITE" id="PS50088">
    <property type="entry name" value="ANK_REPEAT"/>
    <property type="match status" value="3"/>
</dbReference>
<feature type="repeat" description="ANK" evidence="4">
    <location>
        <begin position="43"/>
        <end position="75"/>
    </location>
</feature>
<evidence type="ECO:0000256" key="2">
    <source>
        <dbReference type="ARBA" id="ARBA00022741"/>
    </source>
</evidence>
<feature type="repeat" description="ANK" evidence="4">
    <location>
        <begin position="76"/>
        <end position="108"/>
    </location>
</feature>
<dbReference type="InterPro" id="IPR017441">
    <property type="entry name" value="Protein_kinase_ATP_BS"/>
</dbReference>
<dbReference type="SUPFAM" id="SSF48403">
    <property type="entry name" value="Ankyrin repeat"/>
    <property type="match status" value="1"/>
</dbReference>
<keyword evidence="4" id="KW-0040">ANK repeat</keyword>
<dbReference type="InterPro" id="IPR051681">
    <property type="entry name" value="Ser/Thr_Kinases-Pseudokinases"/>
</dbReference>